<organism evidence="2 3">
    <name type="scientific">Cyclostephanos tholiformis</name>
    <dbReference type="NCBI Taxonomy" id="382380"/>
    <lineage>
        <taxon>Eukaryota</taxon>
        <taxon>Sar</taxon>
        <taxon>Stramenopiles</taxon>
        <taxon>Ochrophyta</taxon>
        <taxon>Bacillariophyta</taxon>
        <taxon>Coscinodiscophyceae</taxon>
        <taxon>Thalassiosirophycidae</taxon>
        <taxon>Stephanodiscales</taxon>
        <taxon>Stephanodiscaceae</taxon>
        <taxon>Cyclostephanos</taxon>
    </lineage>
</organism>
<sequence length="239" mass="26154">MQSAAGQKRKRGGGEVEVVVCPSAFPDFSTVGGPTSRGTERRSRSVAREQRRDDRPRGGRVGGGRYYANDDGGVDGSSPPTLDVQETIREVHKFGSTGFTGSMKRSHEDAEYARLTGRTTKRQKIPTRIIVGMRKKAMKREERKKNEERESGVVGHHSTTTTSRGMTTTTTTTTKKKKRDKRPRDDGGGGVGPRGVFGSNRARNTGDRRKMSSRSFGPSPDVGFMLKGILKVKQSPVGR</sequence>
<feature type="compositionally biased region" description="Low complexity" evidence="1">
    <location>
        <begin position="152"/>
        <end position="173"/>
    </location>
</feature>
<proteinExistence type="predicted"/>
<feature type="compositionally biased region" description="Basic and acidic residues" evidence="1">
    <location>
        <begin position="38"/>
        <end position="57"/>
    </location>
</feature>
<feature type="region of interest" description="Disordered" evidence="1">
    <location>
        <begin position="94"/>
        <end position="224"/>
    </location>
</feature>
<protein>
    <submittedName>
        <fullName evidence="2">Uncharacterized protein</fullName>
    </submittedName>
</protein>
<feature type="region of interest" description="Disordered" evidence="1">
    <location>
        <begin position="21"/>
        <end position="82"/>
    </location>
</feature>
<evidence type="ECO:0000256" key="1">
    <source>
        <dbReference type="SAM" id="MobiDB-lite"/>
    </source>
</evidence>
<accession>A0ABD3SEC5</accession>
<dbReference type="AlphaFoldDB" id="A0ABD3SEC5"/>
<reference evidence="2 3" key="1">
    <citation type="submission" date="2024-10" db="EMBL/GenBank/DDBJ databases">
        <title>Updated reference genomes for cyclostephanoid diatoms.</title>
        <authorList>
            <person name="Roberts W.R."/>
            <person name="Alverson A.J."/>
        </authorList>
    </citation>
    <scope>NUCLEOTIDE SEQUENCE [LARGE SCALE GENOMIC DNA]</scope>
    <source>
        <strain evidence="2 3">AJA228-03</strain>
    </source>
</reference>
<dbReference type="PANTHER" id="PTHR28096:SF1">
    <property type="entry name" value="PROTEIN FAF1"/>
    <property type="match status" value="1"/>
</dbReference>
<dbReference type="Proteomes" id="UP001530377">
    <property type="component" value="Unassembled WGS sequence"/>
</dbReference>
<dbReference type="Pfam" id="PF15375">
    <property type="entry name" value="FSAF1"/>
    <property type="match status" value="1"/>
</dbReference>
<comment type="caution">
    <text evidence="2">The sequence shown here is derived from an EMBL/GenBank/DDBJ whole genome shotgun (WGS) entry which is preliminary data.</text>
</comment>
<feature type="compositionally biased region" description="Basic and acidic residues" evidence="1">
    <location>
        <begin position="139"/>
        <end position="151"/>
    </location>
</feature>
<dbReference type="EMBL" id="JALLPB020000054">
    <property type="protein sequence ID" value="KAL3822810.1"/>
    <property type="molecule type" value="Genomic_DNA"/>
</dbReference>
<name>A0ABD3SEC5_9STRA</name>
<gene>
    <name evidence="2" type="ORF">ACHAXA_005975</name>
</gene>
<dbReference type="InterPro" id="IPR027973">
    <property type="entry name" value="FSAF1-like"/>
</dbReference>
<evidence type="ECO:0000313" key="2">
    <source>
        <dbReference type="EMBL" id="KAL3822810.1"/>
    </source>
</evidence>
<dbReference type="InterPro" id="IPR053030">
    <property type="entry name" value="Ribosomal_biogenesis_FAF1-like"/>
</dbReference>
<evidence type="ECO:0000313" key="3">
    <source>
        <dbReference type="Proteomes" id="UP001530377"/>
    </source>
</evidence>
<keyword evidence="3" id="KW-1185">Reference proteome</keyword>
<dbReference type="PANTHER" id="PTHR28096">
    <property type="entry name" value="PROTEIN FAF1"/>
    <property type="match status" value="1"/>
</dbReference>